<sequence>MPGAGSAYGNSLGAALSKWLGSGDYTVQSNSMVQRSLRASDSVPLMHKESQTVTVRHKEYLGEIKGSIAFTVQSTFTINPGDSQTFPWLSGIAGRFQEYKIRGMVYHYIPTSGNAIASTNAALGTVMISTSYRSTDVSPASKVELLNEYCSVECAPSETVCHPIECDPKENPFNIQYVRTTSVPTEDSRLLYDLGVTTVATSGQQIDGKVLGDLWVTYEIDLKKPIVASNVTQLYDAVSITFTGAFATTNWYPTELSRFGGLEVVASVKTITFPKGTVGNFLILTRWTETGGFSSFSTTGAVTYTNCVAVGNIAPGGIPNWTLNQPSAGGSVNGLYHATGVIISDPQLQATVVMPTITYTGNVTAVYLVITPLAQ</sequence>
<dbReference type="EMBL" id="HM453719">
    <property type="protein sequence ID" value="ADK55583.1"/>
    <property type="molecule type" value="Genomic_RNA"/>
</dbReference>
<keyword evidence="2 4" id="KW-0167">Capsid protein</keyword>
<proteinExistence type="inferred from homology"/>
<evidence type="ECO:0000256" key="2">
    <source>
        <dbReference type="ARBA" id="ARBA00022561"/>
    </source>
</evidence>
<dbReference type="InterPro" id="IPR000937">
    <property type="entry name" value="Capsid_prot_S-dom_vir"/>
</dbReference>
<dbReference type="SUPFAM" id="SSF88633">
    <property type="entry name" value="Positive stranded ssRNA viruses"/>
    <property type="match status" value="1"/>
</dbReference>
<evidence type="ECO:0000259" key="3">
    <source>
        <dbReference type="Pfam" id="PF00729"/>
    </source>
</evidence>
<dbReference type="Gene3D" id="2.60.120.20">
    <property type="match status" value="1"/>
</dbReference>
<dbReference type="InterPro" id="IPR029053">
    <property type="entry name" value="Viral_coat"/>
</dbReference>
<feature type="domain" description="Icosahedral viral capsid protein S" evidence="3">
    <location>
        <begin position="40"/>
        <end position="226"/>
    </location>
</feature>
<gene>
    <name evidence="4" type="primary">CP</name>
</gene>
<reference evidence="4" key="1">
    <citation type="submission" date="2010-06" db="EMBL/GenBank/DDBJ databases">
        <title>The nucleotide sequence and genome organization of isometric virions in different pathotypes of the sunflower downy mildew pathogen Plasmopara halstedii.</title>
        <authorList>
            <person name="Heller-Dohmen M."/>
            <person name="Goepfert J.C."/>
            <person name="Spring O."/>
        </authorList>
    </citation>
    <scope>NUCLEOTIDE SEQUENCE</scope>
    <source>
        <strain evidence="4">Ph19-01</strain>
    </source>
</reference>
<keyword evidence="2 4" id="KW-0946">Virion</keyword>
<dbReference type="GO" id="GO:0019028">
    <property type="term" value="C:viral capsid"/>
    <property type="evidence" value="ECO:0007669"/>
    <property type="project" value="UniProtKB-KW"/>
</dbReference>
<accession>E2IBR1</accession>
<dbReference type="Pfam" id="PF00729">
    <property type="entry name" value="Viral_coat"/>
    <property type="match status" value="1"/>
</dbReference>
<dbReference type="GO" id="GO:0005198">
    <property type="term" value="F:structural molecule activity"/>
    <property type="evidence" value="ECO:0007669"/>
    <property type="project" value="InterPro"/>
</dbReference>
<comment type="similarity">
    <text evidence="1">Belongs to the icosahedral plant coat protein family.</text>
</comment>
<evidence type="ECO:0000256" key="1">
    <source>
        <dbReference type="ARBA" id="ARBA00007446"/>
    </source>
</evidence>
<name>E2IBR1_9VIRU</name>
<organism evidence="4">
    <name type="scientific">Plasmopara halstedii virus A</name>
    <dbReference type="NCBI Taxonomy" id="468928"/>
    <lineage>
        <taxon>Viruses</taxon>
    </lineage>
</organism>
<protein>
    <submittedName>
        <fullName evidence="4">Coat protein</fullName>
    </submittedName>
</protein>
<evidence type="ECO:0000313" key="4">
    <source>
        <dbReference type="EMBL" id="ADK55583.1"/>
    </source>
</evidence>